<reference evidence="1" key="1">
    <citation type="journal article" date="2020" name="Nature">
        <title>Giant virus diversity and host interactions through global metagenomics.</title>
        <authorList>
            <person name="Schulz F."/>
            <person name="Roux S."/>
            <person name="Paez-Espino D."/>
            <person name="Jungbluth S."/>
            <person name="Walsh D.A."/>
            <person name="Denef V.J."/>
            <person name="McMahon K.D."/>
            <person name="Konstantinidis K.T."/>
            <person name="Eloe-Fadrosh E.A."/>
            <person name="Kyrpides N.C."/>
            <person name="Woyke T."/>
        </authorList>
    </citation>
    <scope>NUCLEOTIDE SEQUENCE</scope>
    <source>
        <strain evidence="1">GVMAG-M-3300023179-2</strain>
    </source>
</reference>
<protein>
    <submittedName>
        <fullName evidence="1">Uncharacterized protein</fullName>
    </submittedName>
</protein>
<name>A0A6C0EF53_9ZZZZ</name>
<dbReference type="AlphaFoldDB" id="A0A6C0EF53"/>
<dbReference type="EMBL" id="MN739808">
    <property type="protein sequence ID" value="QHT27050.1"/>
    <property type="molecule type" value="Genomic_DNA"/>
</dbReference>
<proteinExistence type="predicted"/>
<evidence type="ECO:0000313" key="1">
    <source>
        <dbReference type="EMBL" id="QHT27050.1"/>
    </source>
</evidence>
<accession>A0A6C0EF53</accession>
<sequence>MKYLKYDSKIYKFELNNNFNKLESLHFYNLYENNKLDAYKKLNDYYIKQKNLDNLKLNFYSTLIDNPKNLKFNYSNNFKIKLDELFYNIKLFE</sequence>
<organism evidence="1">
    <name type="scientific">viral metagenome</name>
    <dbReference type="NCBI Taxonomy" id="1070528"/>
    <lineage>
        <taxon>unclassified sequences</taxon>
        <taxon>metagenomes</taxon>
        <taxon>organismal metagenomes</taxon>
    </lineage>
</organism>